<dbReference type="RefSeq" id="WP_073391216.1">
    <property type="nucleotide sequence ID" value="NZ_FQVU01000004.1"/>
</dbReference>
<dbReference type="InterPro" id="IPR013783">
    <property type="entry name" value="Ig-like_fold"/>
</dbReference>
<dbReference type="SUPFAM" id="SSF81296">
    <property type="entry name" value="E set domains"/>
    <property type="match status" value="3"/>
</dbReference>
<dbReference type="AlphaFoldDB" id="A0A1M5P3B5"/>
<evidence type="ECO:0000259" key="2">
    <source>
        <dbReference type="Pfam" id="PF01833"/>
    </source>
</evidence>
<feature type="domain" description="IPT/TIG" evidence="2">
    <location>
        <begin position="35"/>
        <end position="118"/>
    </location>
</feature>
<dbReference type="Pfam" id="PF01833">
    <property type="entry name" value="TIG"/>
    <property type="match status" value="3"/>
</dbReference>
<dbReference type="Gene3D" id="2.60.40.10">
    <property type="entry name" value="Immunoglobulins"/>
    <property type="match status" value="3"/>
</dbReference>
<feature type="signal peptide" evidence="1">
    <location>
        <begin position="1"/>
        <end position="29"/>
    </location>
</feature>
<evidence type="ECO:0000256" key="1">
    <source>
        <dbReference type="SAM" id="SignalP"/>
    </source>
</evidence>
<dbReference type="STRING" id="1206085.SAMN05443575_2967"/>
<evidence type="ECO:0000313" key="4">
    <source>
        <dbReference type="Proteomes" id="UP000186132"/>
    </source>
</evidence>
<dbReference type="GO" id="GO:0005975">
    <property type="term" value="P:carbohydrate metabolic process"/>
    <property type="evidence" value="ECO:0007669"/>
    <property type="project" value="UniProtKB-ARBA"/>
</dbReference>
<dbReference type="CDD" id="cd00603">
    <property type="entry name" value="IPT_PCSR"/>
    <property type="match status" value="1"/>
</dbReference>
<evidence type="ECO:0000313" key="3">
    <source>
        <dbReference type="EMBL" id="SHG96316.1"/>
    </source>
</evidence>
<name>A0A1M5P3B5_9ACTN</name>
<dbReference type="InterPro" id="IPR002909">
    <property type="entry name" value="IPT_dom"/>
</dbReference>
<organism evidence="3 4">
    <name type="scientific">Jatrophihabitans endophyticus</name>
    <dbReference type="NCBI Taxonomy" id="1206085"/>
    <lineage>
        <taxon>Bacteria</taxon>
        <taxon>Bacillati</taxon>
        <taxon>Actinomycetota</taxon>
        <taxon>Actinomycetes</taxon>
        <taxon>Jatrophihabitantales</taxon>
        <taxon>Jatrophihabitantaceae</taxon>
        <taxon>Jatrophihabitans</taxon>
    </lineage>
</organism>
<dbReference type="OrthoDB" id="3454650at2"/>
<accession>A0A1M5P3B5</accession>
<feature type="domain" description="IPT/TIG" evidence="2">
    <location>
        <begin position="207"/>
        <end position="282"/>
    </location>
</feature>
<reference evidence="3 4" key="1">
    <citation type="submission" date="2016-11" db="EMBL/GenBank/DDBJ databases">
        <authorList>
            <person name="Jaros S."/>
            <person name="Januszkiewicz K."/>
            <person name="Wedrychowicz H."/>
        </authorList>
    </citation>
    <scope>NUCLEOTIDE SEQUENCE [LARGE SCALE GENOMIC DNA]</scope>
    <source>
        <strain evidence="3 4">DSM 45627</strain>
    </source>
</reference>
<keyword evidence="4" id="KW-1185">Reference proteome</keyword>
<proteinExistence type="predicted"/>
<dbReference type="Proteomes" id="UP000186132">
    <property type="component" value="Unassembled WGS sequence"/>
</dbReference>
<protein>
    <submittedName>
        <fullName evidence="3">IPT/TIG domain-containing protein</fullName>
    </submittedName>
</protein>
<dbReference type="CDD" id="cd00102">
    <property type="entry name" value="IPT"/>
    <property type="match status" value="1"/>
</dbReference>
<gene>
    <name evidence="3" type="ORF">SAMN05443575_2967</name>
</gene>
<dbReference type="PROSITE" id="PS51318">
    <property type="entry name" value="TAT"/>
    <property type="match status" value="1"/>
</dbReference>
<dbReference type="EMBL" id="FQVU01000004">
    <property type="protein sequence ID" value="SHG96316.1"/>
    <property type="molecule type" value="Genomic_DNA"/>
</dbReference>
<feature type="domain" description="IPT/TIG" evidence="2">
    <location>
        <begin position="122"/>
        <end position="194"/>
    </location>
</feature>
<feature type="chain" id="PRO_5012544947" evidence="1">
    <location>
        <begin position="30"/>
        <end position="852"/>
    </location>
</feature>
<keyword evidence="1" id="KW-0732">Signal</keyword>
<dbReference type="InterPro" id="IPR014756">
    <property type="entry name" value="Ig_E-set"/>
</dbReference>
<sequence length="852" mass="89088">MNSHRRLFAVCAALAAVIGLAAAPGSAAAASRAKPVVTALSAHHNTGAGRQVLLVRGRHFAGRHPRVTFGYDISPHVRVLSPTRLRVQVPPLEPGTYAVRVETRSGTSKATSRARFTFGQGPDVTALSRTTSPLRGARVTIRGAHLMRIRSVTVGGRAARSVHRYSSTRIAAILPAHAAGTASVRIRTDFGTSANTVADDIRYLASPSITGLDAGDGPAAGGTDVTVSGRFRGGVTAVTFGATNARFSVAGERTVHVTTPKHAPGTVRLTVVTPGGSAHSNFYYRQPNRQSWHVGRVTDHNRGWFEGISCPVAGTCFGIDGHDFAVRTGTTWGPATQVVAGQTLHALSCPTTTSCVALAASGLGWQWDGTTWSSLPDVGSSVLDVSCAEPESCVAVGDAGAWQLANGSWTSLALAGGADHVSCPRTNWCAAARRETVAVWADGAWSTHTEPDADYIADLDCSSDEHCAAVDRMGGVTMLSDAAWTRSMVFAHRNGHRVACPDTRCVAIDYWGRSVTFDGTTWSDSPAAPTNSDPVFYDEAFDCATVTDCVAGDSSGLASDYDGATWSAPASALPSDGWATAVSCAGSFCARLDTDGNVRTSAAGADWAEPTRVFPVRNVDGDIACSSASSCLAVTRDGRAARFDGSTWRLTPAPPEAVQTLSCAPDGSCVGLGRSRTVTWDGTWHEVATQVHPTQLSCASATFCLGAAGGSVWTFDGRSWSPRQLLDPSAGYGGEAQISCPKVRHCVFVSASGIHPTDGSQAFVLSGTRWSAPAPVGHDYDGPTALSCATPTSCTLALNDWVRGFDGRTWSDARMLDPSAVPPTAWNLHDLACGSPQRCVAVGDDYTYRATG</sequence>
<dbReference type="InterPro" id="IPR006311">
    <property type="entry name" value="TAT_signal"/>
</dbReference>